<dbReference type="InterPro" id="IPR002403">
    <property type="entry name" value="Cyt_P450_E_grp-IV"/>
</dbReference>
<organism evidence="7">
    <name type="scientific">Eremomyces bilateralis CBS 781.70</name>
    <dbReference type="NCBI Taxonomy" id="1392243"/>
    <lineage>
        <taxon>Eukaryota</taxon>
        <taxon>Fungi</taxon>
        <taxon>Dikarya</taxon>
        <taxon>Ascomycota</taxon>
        <taxon>Pezizomycotina</taxon>
        <taxon>Dothideomycetes</taxon>
        <taxon>Dothideomycetes incertae sedis</taxon>
        <taxon>Eremomycetales</taxon>
        <taxon>Eremomycetaceae</taxon>
        <taxon>Eremomyces</taxon>
    </lineage>
</organism>
<reference evidence="9" key="3">
    <citation type="submission" date="2025-04" db="UniProtKB">
        <authorList>
            <consortium name="RefSeq"/>
        </authorList>
    </citation>
    <scope>IDENTIFICATION</scope>
    <source>
        <strain evidence="9">CBS 781.70</strain>
    </source>
</reference>
<keyword evidence="7 9" id="KW-0560">Oxidoreductase</keyword>
<dbReference type="PRINTS" id="PR00465">
    <property type="entry name" value="EP450IV"/>
</dbReference>
<keyword evidence="3 5" id="KW-0479">Metal-binding</keyword>
<dbReference type="AlphaFoldDB" id="A0A6G1G2B2"/>
<dbReference type="EMBL" id="ML975158">
    <property type="protein sequence ID" value="KAF1812194.1"/>
    <property type="molecule type" value="Genomic_DNA"/>
</dbReference>
<dbReference type="GO" id="GO:0005506">
    <property type="term" value="F:iron ion binding"/>
    <property type="evidence" value="ECO:0007669"/>
    <property type="project" value="InterPro"/>
</dbReference>
<dbReference type="InterPro" id="IPR001128">
    <property type="entry name" value="Cyt_P450"/>
</dbReference>
<dbReference type="PRINTS" id="PR00385">
    <property type="entry name" value="P450"/>
</dbReference>
<evidence type="ECO:0000313" key="7">
    <source>
        <dbReference type="EMBL" id="KAF1812194.1"/>
    </source>
</evidence>
<proteinExistence type="inferred from homology"/>
<comment type="similarity">
    <text evidence="2">Belongs to the cytochrome P450 family.</text>
</comment>
<evidence type="ECO:0000256" key="3">
    <source>
        <dbReference type="ARBA" id="ARBA00022723"/>
    </source>
</evidence>
<sequence>MHFFTFIFIVAAFLLTLKSIKQYVGLRRFRGPRGAGWSRLWMLRVLTSGRMHKYFGEVNEEYGSTARIAPSTLLTKDVSLIRRMSAVRSPYTRSKVYEALRLHPERDNIVSYRDEAIHGQLRTKMSPGYSGKDNPNLEMEIEEQILNLIALIERSYTSDSERYNPVDLARIMTFFTLDVISGIAFGRPFGFLTDNSDPFGYLQNLRMMLPAIMFFSVYPELLGILRLPAVQYFFPKASDATGVGKVMGWAKESVAARFGPNKIEQKDMLGSFLAHGLTQEELESETLTQITAGSDSTSTALRLALMHIFTHQGPCSKLLEELTNGLKDGKISRPIIRDSEARELPYLQACIKESLRLYPPVTGMLSKNVPPEGDTIDGIFVPGGTSIAWNSWGMCHEKSLYGDDPYVFRPERWLLHDKASPDDEARLQAMNDTVWMVFGYGRFGCLGRPVAMMELNKTIAEFVLRFDCRAGGGLEKMWDEESFGFFLHRNMWMRIEKRDDKLVWGKDKFHAQVE</sequence>
<dbReference type="Proteomes" id="UP000504638">
    <property type="component" value="Unplaced"/>
</dbReference>
<keyword evidence="6" id="KW-0732">Signal</keyword>
<evidence type="ECO:0000256" key="1">
    <source>
        <dbReference type="ARBA" id="ARBA00001971"/>
    </source>
</evidence>
<evidence type="ECO:0000256" key="6">
    <source>
        <dbReference type="SAM" id="SignalP"/>
    </source>
</evidence>
<evidence type="ECO:0000256" key="2">
    <source>
        <dbReference type="ARBA" id="ARBA00010617"/>
    </source>
</evidence>
<keyword evidence="8" id="KW-1185">Reference proteome</keyword>
<evidence type="ECO:0000256" key="4">
    <source>
        <dbReference type="ARBA" id="ARBA00023004"/>
    </source>
</evidence>
<dbReference type="GO" id="GO:0004497">
    <property type="term" value="F:monooxygenase activity"/>
    <property type="evidence" value="ECO:0007669"/>
    <property type="project" value="UniProtKB-KW"/>
</dbReference>
<gene>
    <name evidence="7 9" type="ORF">P152DRAFT_417194</name>
</gene>
<reference evidence="7 9" key="1">
    <citation type="submission" date="2020-01" db="EMBL/GenBank/DDBJ databases">
        <authorList>
            <consortium name="DOE Joint Genome Institute"/>
            <person name="Haridas S."/>
            <person name="Albert R."/>
            <person name="Binder M."/>
            <person name="Bloem J."/>
            <person name="Labutti K."/>
            <person name="Salamov A."/>
            <person name="Andreopoulos B."/>
            <person name="Baker S.E."/>
            <person name="Barry K."/>
            <person name="Bills G."/>
            <person name="Bluhm B.H."/>
            <person name="Cannon C."/>
            <person name="Castanera R."/>
            <person name="Culley D.E."/>
            <person name="Daum C."/>
            <person name="Ezra D."/>
            <person name="Gonzalez J.B."/>
            <person name="Henrissat B."/>
            <person name="Kuo A."/>
            <person name="Liang C."/>
            <person name="Lipzen A."/>
            <person name="Lutzoni F."/>
            <person name="Magnuson J."/>
            <person name="Mondo S."/>
            <person name="Nolan M."/>
            <person name="Ohm R."/>
            <person name="Pangilinan J."/>
            <person name="Park H.-J."/>
            <person name="Ramirez L."/>
            <person name="Alfaro M."/>
            <person name="Sun H."/>
            <person name="Tritt A."/>
            <person name="Yoshinaga Y."/>
            <person name="Zwiers L.-H."/>
            <person name="Turgeon B.G."/>
            <person name="Goodwin S.B."/>
            <person name="Spatafora J.W."/>
            <person name="Crous P.W."/>
            <person name="Grigoriev I.V."/>
        </authorList>
    </citation>
    <scope>NUCLEOTIDE SEQUENCE</scope>
    <source>
        <strain evidence="7 9">CBS 781.70</strain>
    </source>
</reference>
<reference evidence="9" key="2">
    <citation type="submission" date="2020-04" db="EMBL/GenBank/DDBJ databases">
        <authorList>
            <consortium name="NCBI Genome Project"/>
        </authorList>
    </citation>
    <scope>NUCLEOTIDE SEQUENCE</scope>
    <source>
        <strain evidence="9">CBS 781.70</strain>
    </source>
</reference>
<evidence type="ECO:0000313" key="8">
    <source>
        <dbReference type="Proteomes" id="UP000504638"/>
    </source>
</evidence>
<dbReference type="RefSeq" id="XP_033533825.1">
    <property type="nucleotide sequence ID" value="XM_033677081.1"/>
</dbReference>
<dbReference type="InterPro" id="IPR050121">
    <property type="entry name" value="Cytochrome_P450_monoxygenase"/>
</dbReference>
<dbReference type="InterPro" id="IPR036396">
    <property type="entry name" value="Cyt_P450_sf"/>
</dbReference>
<feature type="chain" id="PRO_5044631774" evidence="6">
    <location>
        <begin position="20"/>
        <end position="514"/>
    </location>
</feature>
<name>A0A6G1G2B2_9PEZI</name>
<dbReference type="OrthoDB" id="3934656at2759"/>
<evidence type="ECO:0000256" key="5">
    <source>
        <dbReference type="PIRSR" id="PIRSR602403-1"/>
    </source>
</evidence>
<dbReference type="GO" id="GO:0016705">
    <property type="term" value="F:oxidoreductase activity, acting on paired donors, with incorporation or reduction of molecular oxygen"/>
    <property type="evidence" value="ECO:0007669"/>
    <property type="project" value="InterPro"/>
</dbReference>
<dbReference type="Pfam" id="PF00067">
    <property type="entry name" value="p450"/>
    <property type="match status" value="1"/>
</dbReference>
<dbReference type="PANTHER" id="PTHR24305:SF168">
    <property type="entry name" value="P450, PUTATIVE (EUROFUNG)-RELATED"/>
    <property type="match status" value="1"/>
</dbReference>
<evidence type="ECO:0000313" key="9">
    <source>
        <dbReference type="RefSeq" id="XP_033533825.1"/>
    </source>
</evidence>
<accession>A0A6G1G2B2</accession>
<keyword evidence="4 5" id="KW-0408">Iron</keyword>
<keyword evidence="7 9" id="KW-0503">Monooxygenase</keyword>
<feature type="signal peptide" evidence="6">
    <location>
        <begin position="1"/>
        <end position="19"/>
    </location>
</feature>
<feature type="binding site" description="axial binding residue" evidence="5">
    <location>
        <position position="445"/>
    </location>
    <ligand>
        <name>heme</name>
        <dbReference type="ChEBI" id="CHEBI:30413"/>
    </ligand>
    <ligandPart>
        <name>Fe</name>
        <dbReference type="ChEBI" id="CHEBI:18248"/>
    </ligandPart>
</feature>
<dbReference type="GO" id="GO:0020037">
    <property type="term" value="F:heme binding"/>
    <property type="evidence" value="ECO:0007669"/>
    <property type="project" value="InterPro"/>
</dbReference>
<protein>
    <submittedName>
        <fullName evidence="7 9">P450 monooxygenase</fullName>
    </submittedName>
</protein>
<dbReference type="GeneID" id="54417651"/>
<comment type="cofactor">
    <cofactor evidence="1 5">
        <name>heme</name>
        <dbReference type="ChEBI" id="CHEBI:30413"/>
    </cofactor>
</comment>
<dbReference type="Gene3D" id="1.10.630.10">
    <property type="entry name" value="Cytochrome P450"/>
    <property type="match status" value="1"/>
</dbReference>
<dbReference type="PANTHER" id="PTHR24305">
    <property type="entry name" value="CYTOCHROME P450"/>
    <property type="match status" value="1"/>
</dbReference>
<keyword evidence="5" id="KW-0349">Heme</keyword>
<dbReference type="SUPFAM" id="SSF48264">
    <property type="entry name" value="Cytochrome P450"/>
    <property type="match status" value="1"/>
</dbReference>
<dbReference type="CDD" id="cd11060">
    <property type="entry name" value="CYP57A1-like"/>
    <property type="match status" value="1"/>
</dbReference>